<evidence type="ECO:0000256" key="2">
    <source>
        <dbReference type="ARBA" id="ARBA00006566"/>
    </source>
</evidence>
<protein>
    <recommendedName>
        <fullName evidence="4">Galactokinase</fullName>
        <ecNumber evidence="3">2.7.1.6</ecNumber>
    </recommendedName>
    <alternativeName>
        <fullName evidence="9">Galactose kinase</fullName>
    </alternativeName>
</protein>
<dbReference type="AlphaFoldDB" id="A0A4P9Z3A5"/>
<evidence type="ECO:0000256" key="10">
    <source>
        <dbReference type="ARBA" id="ARBA00049538"/>
    </source>
</evidence>
<dbReference type="InterPro" id="IPR019539">
    <property type="entry name" value="GalKase_N"/>
</dbReference>
<dbReference type="InterPro" id="IPR006203">
    <property type="entry name" value="GHMP_knse_ATP-bd_CS"/>
</dbReference>
<gene>
    <name evidence="14" type="ORF">SYNPS1DRAFT_5516</name>
</gene>
<proteinExistence type="inferred from homology"/>
<organism evidence="14 15">
    <name type="scientific">Syncephalis pseudoplumigaleata</name>
    <dbReference type="NCBI Taxonomy" id="1712513"/>
    <lineage>
        <taxon>Eukaryota</taxon>
        <taxon>Fungi</taxon>
        <taxon>Fungi incertae sedis</taxon>
        <taxon>Zoopagomycota</taxon>
        <taxon>Zoopagomycotina</taxon>
        <taxon>Zoopagomycetes</taxon>
        <taxon>Zoopagales</taxon>
        <taxon>Piptocephalidaceae</taxon>
        <taxon>Syncephalis</taxon>
    </lineage>
</organism>
<accession>A0A4P9Z3A5</accession>
<dbReference type="PANTHER" id="PTHR10457">
    <property type="entry name" value="MEVALONATE KINASE/GALACTOKINASE"/>
    <property type="match status" value="1"/>
</dbReference>
<feature type="domain" description="Galactokinase N-terminal" evidence="13">
    <location>
        <begin position="8"/>
        <end position="56"/>
    </location>
</feature>
<dbReference type="InterPro" id="IPR014721">
    <property type="entry name" value="Ribsml_uS5_D2-typ_fold_subgr"/>
</dbReference>
<dbReference type="GO" id="GO:0005524">
    <property type="term" value="F:ATP binding"/>
    <property type="evidence" value="ECO:0007669"/>
    <property type="project" value="UniProtKB-KW"/>
</dbReference>
<dbReference type="GO" id="GO:0005840">
    <property type="term" value="C:ribosome"/>
    <property type="evidence" value="ECO:0007669"/>
    <property type="project" value="UniProtKB-KW"/>
</dbReference>
<keyword evidence="14" id="KW-0687">Ribonucleoprotein</keyword>
<evidence type="ECO:0000256" key="8">
    <source>
        <dbReference type="ARBA" id="ARBA00022840"/>
    </source>
</evidence>
<dbReference type="InterPro" id="IPR013750">
    <property type="entry name" value="GHMP_kinase_C_dom"/>
</dbReference>
<keyword evidence="8" id="KW-0067">ATP-binding</keyword>
<dbReference type="EMBL" id="KZ989549">
    <property type="protein sequence ID" value="RKP25990.1"/>
    <property type="molecule type" value="Genomic_DNA"/>
</dbReference>
<evidence type="ECO:0000256" key="9">
    <source>
        <dbReference type="ARBA" id="ARBA00029590"/>
    </source>
</evidence>
<dbReference type="Pfam" id="PF00288">
    <property type="entry name" value="GHMP_kinases_N"/>
    <property type="match status" value="1"/>
</dbReference>
<dbReference type="SUPFAM" id="SSF54211">
    <property type="entry name" value="Ribosomal protein S5 domain 2-like"/>
    <property type="match status" value="1"/>
</dbReference>
<feature type="non-terminal residue" evidence="14">
    <location>
        <position position="431"/>
    </location>
</feature>
<dbReference type="Gene3D" id="3.30.230.10">
    <property type="match status" value="1"/>
</dbReference>
<keyword evidence="7" id="KW-0418">Kinase</keyword>
<dbReference type="GO" id="GO:0005829">
    <property type="term" value="C:cytosol"/>
    <property type="evidence" value="ECO:0007669"/>
    <property type="project" value="TreeGrafter"/>
</dbReference>
<dbReference type="SUPFAM" id="SSF55060">
    <property type="entry name" value="GHMP Kinase, C-terminal domain"/>
    <property type="match status" value="1"/>
</dbReference>
<dbReference type="NCBIfam" id="TIGR00131">
    <property type="entry name" value="gal_kin"/>
    <property type="match status" value="1"/>
</dbReference>
<evidence type="ECO:0000256" key="1">
    <source>
        <dbReference type="ARBA" id="ARBA00004947"/>
    </source>
</evidence>
<evidence type="ECO:0000313" key="15">
    <source>
        <dbReference type="Proteomes" id="UP000278143"/>
    </source>
</evidence>
<feature type="non-terminal residue" evidence="14">
    <location>
        <position position="1"/>
    </location>
</feature>
<dbReference type="PRINTS" id="PR00959">
    <property type="entry name" value="MEVGALKINASE"/>
</dbReference>
<evidence type="ECO:0000313" key="14">
    <source>
        <dbReference type="EMBL" id="RKP25990.1"/>
    </source>
</evidence>
<keyword evidence="15" id="KW-1185">Reference proteome</keyword>
<evidence type="ECO:0000259" key="13">
    <source>
        <dbReference type="Pfam" id="PF10509"/>
    </source>
</evidence>
<comment type="pathway">
    <text evidence="1">Carbohydrate metabolism; galactose metabolism.</text>
</comment>
<dbReference type="GO" id="GO:0004335">
    <property type="term" value="F:galactokinase activity"/>
    <property type="evidence" value="ECO:0007669"/>
    <property type="project" value="UniProtKB-EC"/>
</dbReference>
<feature type="domain" description="GHMP kinase C-terminal" evidence="12">
    <location>
        <begin position="384"/>
        <end position="431"/>
    </location>
</feature>
<dbReference type="PRINTS" id="PR00473">
    <property type="entry name" value="GALCTOKINASE"/>
</dbReference>
<dbReference type="InterPro" id="IPR006204">
    <property type="entry name" value="GHMP_kinase_N_dom"/>
</dbReference>
<dbReference type="InterPro" id="IPR006206">
    <property type="entry name" value="Mevalonate/galactokinase"/>
</dbReference>
<dbReference type="EC" id="2.7.1.6" evidence="3"/>
<feature type="domain" description="GHMP kinase N-terminal" evidence="11">
    <location>
        <begin position="114"/>
        <end position="201"/>
    </location>
</feature>
<evidence type="ECO:0000256" key="5">
    <source>
        <dbReference type="ARBA" id="ARBA00022679"/>
    </source>
</evidence>
<evidence type="ECO:0000256" key="6">
    <source>
        <dbReference type="ARBA" id="ARBA00022741"/>
    </source>
</evidence>
<dbReference type="PROSITE" id="PS00627">
    <property type="entry name" value="GHMP_KINASES_ATP"/>
    <property type="match status" value="1"/>
</dbReference>
<sequence>QRYRQLVEEFVALYGRSPQYVVRAPGRVNLIGEHIDYAEFGVLPVALNRDIIVACSGSSDDSAATSSLDDTAMVQVASTQSMLYPADRFTVRSFDASGRRCAVEIDATQHQWSNYVKCGIRGVIERARATAIRGMSMLVDGTVPPGTGLSSSSALVVASAVATMAVHGWHFSRSELATTCMHAERYVGTNGGGMDQTCSLFAEKDHALFIRFKPALSAAPTPLPPGSAMVIVNSLVLSEKATNADHQFNMRVLETRLAARILARALGLLAPSSDDSDASTDEAALVGACTLRSVAQAWLARNGYADGGTACEDADALGRVLALTGELARVYLAGYPVAVDRLKLRDRARHVYSEAARVCRFRRICIEAADRDASAEQQHASKLLLGRLMNESHASCRDDYECSCPELDLLTEICRKHNAYGARLTGAGWGG</sequence>
<name>A0A4P9Z3A5_9FUNG</name>
<keyword evidence="5" id="KW-0808">Transferase</keyword>
<dbReference type="Pfam" id="PF10509">
    <property type="entry name" value="GalKase_gal_bdg"/>
    <property type="match status" value="1"/>
</dbReference>
<reference evidence="15" key="1">
    <citation type="journal article" date="2018" name="Nat. Microbiol.">
        <title>Leveraging single-cell genomics to expand the fungal tree of life.</title>
        <authorList>
            <person name="Ahrendt S.R."/>
            <person name="Quandt C.A."/>
            <person name="Ciobanu D."/>
            <person name="Clum A."/>
            <person name="Salamov A."/>
            <person name="Andreopoulos B."/>
            <person name="Cheng J.F."/>
            <person name="Woyke T."/>
            <person name="Pelin A."/>
            <person name="Henrissat B."/>
            <person name="Reynolds N.K."/>
            <person name="Benny G.L."/>
            <person name="Smith M.E."/>
            <person name="James T.Y."/>
            <person name="Grigoriev I.V."/>
        </authorList>
    </citation>
    <scope>NUCLEOTIDE SEQUENCE [LARGE SCALE GENOMIC DNA]</scope>
    <source>
        <strain evidence="15">Benny S71-1</strain>
    </source>
</reference>
<evidence type="ECO:0000256" key="3">
    <source>
        <dbReference type="ARBA" id="ARBA00012315"/>
    </source>
</evidence>
<evidence type="ECO:0000259" key="12">
    <source>
        <dbReference type="Pfam" id="PF08544"/>
    </source>
</evidence>
<dbReference type="InterPro" id="IPR020568">
    <property type="entry name" value="Ribosomal_Su5_D2-typ_SF"/>
</dbReference>
<dbReference type="InterPro" id="IPR036554">
    <property type="entry name" value="GHMP_kinase_C_sf"/>
</dbReference>
<keyword evidence="14" id="KW-0689">Ribosomal protein</keyword>
<dbReference type="InterPro" id="IPR000705">
    <property type="entry name" value="Galactokinase"/>
</dbReference>
<comment type="similarity">
    <text evidence="2">Belongs to the GHMP kinase family. GalK subfamily.</text>
</comment>
<evidence type="ECO:0000259" key="11">
    <source>
        <dbReference type="Pfam" id="PF00288"/>
    </source>
</evidence>
<comment type="catalytic activity">
    <reaction evidence="10">
        <text>alpha-D-galactose + ATP = alpha-D-galactose 1-phosphate + ADP + H(+)</text>
        <dbReference type="Rhea" id="RHEA:13553"/>
        <dbReference type="ChEBI" id="CHEBI:15378"/>
        <dbReference type="ChEBI" id="CHEBI:28061"/>
        <dbReference type="ChEBI" id="CHEBI:30616"/>
        <dbReference type="ChEBI" id="CHEBI:58336"/>
        <dbReference type="ChEBI" id="CHEBI:456216"/>
        <dbReference type="EC" id="2.7.1.6"/>
    </reaction>
    <physiologicalReaction direction="left-to-right" evidence="10">
        <dbReference type="Rhea" id="RHEA:13554"/>
    </physiologicalReaction>
</comment>
<dbReference type="PIRSF" id="PIRSF000530">
    <property type="entry name" value="Galactokinase"/>
    <property type="match status" value="1"/>
</dbReference>
<evidence type="ECO:0000256" key="4">
    <source>
        <dbReference type="ARBA" id="ARBA00019487"/>
    </source>
</evidence>
<keyword evidence="6" id="KW-0547">Nucleotide-binding</keyword>
<dbReference type="UniPathway" id="UPA00214"/>
<dbReference type="Pfam" id="PF08544">
    <property type="entry name" value="GHMP_kinases_C"/>
    <property type="match status" value="1"/>
</dbReference>
<dbReference type="GO" id="GO:0006012">
    <property type="term" value="P:galactose metabolic process"/>
    <property type="evidence" value="ECO:0007669"/>
    <property type="project" value="UniProtKB-UniPathway"/>
</dbReference>
<evidence type="ECO:0000256" key="7">
    <source>
        <dbReference type="ARBA" id="ARBA00022777"/>
    </source>
</evidence>
<dbReference type="InterPro" id="IPR019741">
    <property type="entry name" value="Galactokinase_CS"/>
</dbReference>
<dbReference type="Gene3D" id="3.30.70.3170">
    <property type="match status" value="1"/>
</dbReference>
<dbReference type="PROSITE" id="PS00106">
    <property type="entry name" value="GALACTOKINASE"/>
    <property type="match status" value="1"/>
</dbReference>
<dbReference type="Proteomes" id="UP000278143">
    <property type="component" value="Unassembled WGS sequence"/>
</dbReference>
<dbReference type="OrthoDB" id="187738at2759"/>
<dbReference type="PANTHER" id="PTHR10457:SF7">
    <property type="entry name" value="GALACTOKINASE-RELATED"/>
    <property type="match status" value="1"/>
</dbReference>
<dbReference type="Gene3D" id="1.20.1440.340">
    <property type="match status" value="1"/>
</dbReference>